<evidence type="ECO:0000256" key="3">
    <source>
        <dbReference type="PIRSR" id="PIRSR601559-50"/>
    </source>
</evidence>
<feature type="modified residue" description="N6-carboxylysine" evidence="3 5">
    <location>
        <position position="158"/>
    </location>
</feature>
<proteinExistence type="inferred from homology"/>
<evidence type="ECO:0000256" key="1">
    <source>
        <dbReference type="ARBA" id="ARBA00022723"/>
    </source>
</evidence>
<reference evidence="6 7" key="1">
    <citation type="submission" date="2020-04" db="EMBL/GenBank/DDBJ databases">
        <authorList>
            <person name="Hogendoorn C."/>
        </authorList>
    </citation>
    <scope>NUCLEOTIDE SEQUENCE [LARGE SCALE GENOMIC DNA]</scope>
    <source>
        <strain evidence="6">COOX1</strain>
    </source>
</reference>
<feature type="binding site" description="via carbamate group" evidence="4">
    <location>
        <position position="158"/>
    </location>
    <ligand>
        <name>Zn(2+)</name>
        <dbReference type="ChEBI" id="CHEBI:29105"/>
        <label>1</label>
    </ligand>
</feature>
<feature type="binding site" evidence="4">
    <location>
        <position position="279"/>
    </location>
    <ligand>
        <name>Zn(2+)</name>
        <dbReference type="ChEBI" id="CHEBI:29105"/>
        <label>1</label>
    </ligand>
</feature>
<evidence type="ECO:0000313" key="7">
    <source>
        <dbReference type="Proteomes" id="UP000502196"/>
    </source>
</evidence>
<dbReference type="PROSITE" id="PS51347">
    <property type="entry name" value="PHOSPHOTRIESTERASE_2"/>
    <property type="match status" value="1"/>
</dbReference>
<keyword evidence="2" id="KW-0378">Hydrolase</keyword>
<comment type="similarity">
    <text evidence="5">Belongs to the metallo-dependent hydrolases superfamily. Phosphotriesterase family.</text>
</comment>
<feature type="binding site" description="via carbamate group" evidence="4">
    <location>
        <position position="158"/>
    </location>
    <ligand>
        <name>Zn(2+)</name>
        <dbReference type="ChEBI" id="CHEBI:29105"/>
        <label>2</label>
    </ligand>
</feature>
<organism evidence="6 7">
    <name type="scientific">Kyrpidia spormannii</name>
    <dbReference type="NCBI Taxonomy" id="2055160"/>
    <lineage>
        <taxon>Bacteria</taxon>
        <taxon>Bacillati</taxon>
        <taxon>Bacillota</taxon>
        <taxon>Bacilli</taxon>
        <taxon>Bacillales</taxon>
        <taxon>Alicyclobacillaceae</taxon>
        <taxon>Kyrpidia</taxon>
    </lineage>
</organism>
<dbReference type="EMBL" id="LR792683">
    <property type="protein sequence ID" value="CAB3391218.1"/>
    <property type="molecule type" value="Genomic_DNA"/>
</dbReference>
<dbReference type="GO" id="GO:0008270">
    <property type="term" value="F:zinc ion binding"/>
    <property type="evidence" value="ECO:0007669"/>
    <property type="project" value="InterPro"/>
</dbReference>
<evidence type="ECO:0000313" key="6">
    <source>
        <dbReference type="EMBL" id="CAB3391218.1"/>
    </source>
</evidence>
<protein>
    <submittedName>
        <fullName evidence="6">Phosphotriesterase-related protein</fullName>
    </submittedName>
</protein>
<name>A0A6F9E319_9BACL</name>
<dbReference type="Pfam" id="PF02126">
    <property type="entry name" value="PTE"/>
    <property type="match status" value="1"/>
</dbReference>
<sequence>MGQGKHHVVRRMTMANQVNTVRGPVPADQLGKTMIHEHFQFGYPGFHGDITLGRYDRQEALRVGLEVAERLKAHGVQSVVDPTPNECGRDPLLLKEISEMSGLNIICATGYYYEGESATAYWKFRALLGDAESEIYEMYMKEITEGIGDTGIRAGVIKLASSKDVITDYEKMFFRAAARAQRDTGVTIVTHTQEGTMGPEQAELLISHGADPNRIVIGHMCGNTDVAYHLRTLDTGVSIGFDRFGLQGLAGTPLDRMRETVLIGLIGMGYADRILLSHDTVNCWLGRALAIPEPLLPTVVDWHPTHIFENVIPTLREAGISEETIHKILVDNPQRVFGA</sequence>
<dbReference type="GO" id="GO:0016787">
    <property type="term" value="F:hydrolase activity"/>
    <property type="evidence" value="ECO:0007669"/>
    <property type="project" value="UniProtKB-KW"/>
</dbReference>
<accession>A0A6F9E319</accession>
<dbReference type="InterPro" id="IPR032466">
    <property type="entry name" value="Metal_Hydrolase"/>
</dbReference>
<dbReference type="Proteomes" id="UP000502196">
    <property type="component" value="Chromosome"/>
</dbReference>
<dbReference type="PIRSF" id="PIRSF016839">
    <property type="entry name" value="PhP"/>
    <property type="match status" value="1"/>
</dbReference>
<gene>
    <name evidence="6" type="ORF">COOX1_0802</name>
</gene>
<dbReference type="InterPro" id="IPR001559">
    <property type="entry name" value="Phosphotriesterase"/>
</dbReference>
<dbReference type="PANTHER" id="PTHR10819">
    <property type="entry name" value="PHOSPHOTRIESTERASE-RELATED"/>
    <property type="match status" value="1"/>
</dbReference>
<dbReference type="PANTHER" id="PTHR10819:SF3">
    <property type="entry name" value="PHOSPHOTRIESTERASE-RELATED PROTEIN"/>
    <property type="match status" value="1"/>
</dbReference>
<evidence type="ECO:0000256" key="5">
    <source>
        <dbReference type="PROSITE-ProRule" id="PRU00679"/>
    </source>
</evidence>
<comment type="cofactor">
    <cofactor evidence="4">
        <name>a divalent metal cation</name>
        <dbReference type="ChEBI" id="CHEBI:60240"/>
    </cofactor>
    <text evidence="4">Binds 2 divalent metal cations per subunit.</text>
</comment>
<feature type="binding site" evidence="4">
    <location>
        <position position="219"/>
    </location>
    <ligand>
        <name>Zn(2+)</name>
        <dbReference type="ChEBI" id="CHEBI:29105"/>
        <label>2</label>
    </ligand>
</feature>
<feature type="binding site" evidence="4">
    <location>
        <position position="191"/>
    </location>
    <ligand>
        <name>Zn(2+)</name>
        <dbReference type="ChEBI" id="CHEBI:29105"/>
        <label>2</label>
    </ligand>
</feature>
<feature type="binding site" evidence="4">
    <location>
        <position position="38"/>
    </location>
    <ligand>
        <name>Zn(2+)</name>
        <dbReference type="ChEBI" id="CHEBI:29105"/>
        <label>1</label>
    </ligand>
</feature>
<dbReference type="SUPFAM" id="SSF51556">
    <property type="entry name" value="Metallo-dependent hydrolases"/>
    <property type="match status" value="1"/>
</dbReference>
<feature type="binding site" evidence="4">
    <location>
        <position position="36"/>
    </location>
    <ligand>
        <name>Zn(2+)</name>
        <dbReference type="ChEBI" id="CHEBI:29105"/>
        <label>1</label>
    </ligand>
</feature>
<dbReference type="AlphaFoldDB" id="A0A6F9E319"/>
<dbReference type="CDD" id="cd00530">
    <property type="entry name" value="PTE"/>
    <property type="match status" value="1"/>
</dbReference>
<evidence type="ECO:0000256" key="2">
    <source>
        <dbReference type="ARBA" id="ARBA00022801"/>
    </source>
</evidence>
<keyword evidence="1 4" id="KW-0479">Metal-binding</keyword>
<evidence type="ECO:0000256" key="4">
    <source>
        <dbReference type="PIRSR" id="PIRSR601559-51"/>
    </source>
</evidence>
<dbReference type="Gene3D" id="3.20.20.140">
    <property type="entry name" value="Metal-dependent hydrolases"/>
    <property type="match status" value="1"/>
</dbReference>